<keyword evidence="2" id="KW-1133">Transmembrane helix</keyword>
<proteinExistence type="predicted"/>
<dbReference type="Pfam" id="PF07228">
    <property type="entry name" value="SpoIIE"/>
    <property type="match status" value="1"/>
</dbReference>
<dbReference type="Proteomes" id="UP000752814">
    <property type="component" value="Unassembled WGS sequence"/>
</dbReference>
<evidence type="ECO:0000256" key="1">
    <source>
        <dbReference type="ARBA" id="ARBA00022801"/>
    </source>
</evidence>
<feature type="transmembrane region" description="Helical" evidence="2">
    <location>
        <begin position="155"/>
        <end position="174"/>
    </location>
</feature>
<evidence type="ECO:0000313" key="4">
    <source>
        <dbReference type="EMBL" id="TQS81268.1"/>
    </source>
</evidence>
<sequence length="626" mass="69598">MDTNLASAALEAFSILLFGIFSLLIVDITLKRKYSIKKSLALSAVLFIIPYILLIFLRLYAHQFSIDQEIDFFGRQIDLSGISNMLIELSAIMISTFFVYTAVLKGYECKTSAKVFAASFAVLISMIASTFFSDYAMLAYNNLTAEGTVLVEKSVYVILQTVLLIITLVIYDLFIKNKVKKLISDTNGEMNRFVVVPIISYVIFIIAYCSWYVEDYTVRESMNLQYFFTSITLPILYALMFRVIFTEISATAESMKTETELNAAKLIQTSILPQSRFNGTKGISLSAAMIPAKEVGGDFYDFFELGNGKIAVLIADVSGKGIPAALFMMHAHSIIKNNIILTNSPAEAMTKSNIQLLENNDSCMFVTVFIGILDLNSGTFTYSNAGHNPPLIKNKSLEYLNVKKQPVLGVVPTTYEDLEVTLSDDAIIFLYTDGVTEAMDDAGEEYGTERLLNLLKSPGVMNMKDLVDLVNSDVNAYSKQPHDDVTMVALEYTGSSTKLSVSAEKKSLEIIQKLISSSLKTDDAKLKSSIMMVIEEIFVNIISYAYPDSKGTVCVTFDVGDELRMKFEDSGIPFDPLKSKDPDPSLTLYERSEGGYGIYLVKKFMDTVSYSYENGKNVLTITKKLQ</sequence>
<feature type="transmembrane region" description="Helical" evidence="2">
    <location>
        <begin position="40"/>
        <end position="61"/>
    </location>
</feature>
<comment type="caution">
    <text evidence="4">The sequence shown here is derived from an EMBL/GenBank/DDBJ whole genome shotgun (WGS) entry which is preliminary data.</text>
</comment>
<feature type="transmembrane region" description="Helical" evidence="2">
    <location>
        <begin position="225"/>
        <end position="245"/>
    </location>
</feature>
<dbReference type="InterPro" id="IPR036457">
    <property type="entry name" value="PPM-type-like_dom_sf"/>
</dbReference>
<evidence type="ECO:0000313" key="5">
    <source>
        <dbReference type="Proteomes" id="UP000752814"/>
    </source>
</evidence>
<dbReference type="InterPro" id="IPR003594">
    <property type="entry name" value="HATPase_dom"/>
</dbReference>
<dbReference type="Pfam" id="PF13581">
    <property type="entry name" value="HATPase_c_2"/>
    <property type="match status" value="1"/>
</dbReference>
<dbReference type="Gene3D" id="3.30.565.10">
    <property type="entry name" value="Histidine kinase-like ATPase, C-terminal domain"/>
    <property type="match status" value="1"/>
</dbReference>
<evidence type="ECO:0000256" key="2">
    <source>
        <dbReference type="SAM" id="Phobius"/>
    </source>
</evidence>
<feature type="transmembrane region" description="Helical" evidence="2">
    <location>
        <begin position="81"/>
        <end position="103"/>
    </location>
</feature>
<feature type="transmembrane region" description="Helical" evidence="2">
    <location>
        <begin position="194"/>
        <end position="213"/>
    </location>
</feature>
<dbReference type="SMART" id="SM00331">
    <property type="entry name" value="PP2C_SIG"/>
    <property type="match status" value="1"/>
</dbReference>
<keyword evidence="1" id="KW-0378">Hydrolase</keyword>
<dbReference type="PANTHER" id="PTHR43156:SF2">
    <property type="entry name" value="STAGE II SPORULATION PROTEIN E"/>
    <property type="match status" value="1"/>
</dbReference>
<keyword evidence="2" id="KW-0472">Membrane</keyword>
<dbReference type="PANTHER" id="PTHR43156">
    <property type="entry name" value="STAGE II SPORULATION PROTEIN E-RELATED"/>
    <property type="match status" value="1"/>
</dbReference>
<dbReference type="AlphaFoldDB" id="A0A8J8TEB6"/>
<dbReference type="InterPro" id="IPR052016">
    <property type="entry name" value="Bact_Sigma-Reg"/>
</dbReference>
<organism evidence="4 5">
    <name type="scientific">Candidatus Methanomassiliicoccus intestinalis</name>
    <dbReference type="NCBI Taxonomy" id="1406512"/>
    <lineage>
        <taxon>Archaea</taxon>
        <taxon>Methanobacteriati</taxon>
        <taxon>Thermoplasmatota</taxon>
        <taxon>Thermoplasmata</taxon>
        <taxon>Methanomassiliicoccales</taxon>
        <taxon>Methanomassiliicoccaceae</taxon>
        <taxon>Methanomassiliicoccus</taxon>
    </lineage>
</organism>
<feature type="transmembrane region" description="Helical" evidence="2">
    <location>
        <begin position="6"/>
        <end position="28"/>
    </location>
</feature>
<feature type="domain" description="PPM-type phosphatase" evidence="3">
    <location>
        <begin position="280"/>
        <end position="492"/>
    </location>
</feature>
<gene>
    <name evidence="4" type="ORF">A3207_05225</name>
</gene>
<accession>A0A8J8TEB6</accession>
<name>A0A8J8TEB6_9ARCH</name>
<dbReference type="Gene3D" id="3.60.40.10">
    <property type="entry name" value="PPM-type phosphatase domain"/>
    <property type="match status" value="1"/>
</dbReference>
<dbReference type="EMBL" id="LVVT01000024">
    <property type="protein sequence ID" value="TQS81268.1"/>
    <property type="molecule type" value="Genomic_DNA"/>
</dbReference>
<dbReference type="SUPFAM" id="SSF55874">
    <property type="entry name" value="ATPase domain of HSP90 chaperone/DNA topoisomerase II/histidine kinase"/>
    <property type="match status" value="1"/>
</dbReference>
<keyword evidence="2" id="KW-0812">Transmembrane</keyword>
<protein>
    <recommendedName>
        <fullName evidence="3">PPM-type phosphatase domain-containing protein</fullName>
    </recommendedName>
</protein>
<dbReference type="GO" id="GO:0016791">
    <property type="term" value="F:phosphatase activity"/>
    <property type="evidence" value="ECO:0007669"/>
    <property type="project" value="TreeGrafter"/>
</dbReference>
<dbReference type="RefSeq" id="WP_400195062.1">
    <property type="nucleotide sequence ID" value="NZ_CAYAYE010000043.1"/>
</dbReference>
<dbReference type="CDD" id="cd16936">
    <property type="entry name" value="HATPase_RsbW-like"/>
    <property type="match status" value="1"/>
</dbReference>
<evidence type="ECO:0000259" key="3">
    <source>
        <dbReference type="SMART" id="SM00331"/>
    </source>
</evidence>
<dbReference type="InterPro" id="IPR036890">
    <property type="entry name" value="HATPase_C_sf"/>
</dbReference>
<feature type="transmembrane region" description="Helical" evidence="2">
    <location>
        <begin position="115"/>
        <end position="135"/>
    </location>
</feature>
<reference evidence="4" key="1">
    <citation type="submission" date="2016-03" db="EMBL/GenBank/DDBJ databases">
        <authorList>
            <person name="Borrel G."/>
            <person name="Mccann A."/>
            <person name="O'Toole P.W."/>
        </authorList>
    </citation>
    <scope>NUCLEOTIDE SEQUENCE</scope>
    <source>
        <strain evidence="4">183</strain>
    </source>
</reference>
<dbReference type="SUPFAM" id="SSF81606">
    <property type="entry name" value="PP2C-like"/>
    <property type="match status" value="1"/>
</dbReference>
<dbReference type="InterPro" id="IPR001932">
    <property type="entry name" value="PPM-type_phosphatase-like_dom"/>
</dbReference>